<dbReference type="Gene3D" id="2.30.40.10">
    <property type="entry name" value="Urease, subunit C, domain 1"/>
    <property type="match status" value="1"/>
</dbReference>
<dbReference type="Pfam" id="PF01979">
    <property type="entry name" value="Amidohydro_1"/>
    <property type="match status" value="1"/>
</dbReference>
<proteinExistence type="inferred from homology"/>
<feature type="binding site" evidence="7">
    <location>
        <position position="234"/>
    </location>
    <ligand>
        <name>substrate</name>
    </ligand>
</feature>
<dbReference type="InterPro" id="IPR032466">
    <property type="entry name" value="Metal_Hydrolase"/>
</dbReference>
<dbReference type="PIRSF" id="PIRSF038994">
    <property type="entry name" value="NagA"/>
    <property type="match status" value="1"/>
</dbReference>
<dbReference type="Proteomes" id="UP001056981">
    <property type="component" value="Chromosome"/>
</dbReference>
<evidence type="ECO:0000256" key="7">
    <source>
        <dbReference type="PIRSR" id="PIRSR038994-2"/>
    </source>
</evidence>
<feature type="binding site" evidence="8">
    <location>
        <position position="223"/>
    </location>
    <ligand>
        <name>Zn(2+)</name>
        <dbReference type="ChEBI" id="CHEBI:29105"/>
    </ligand>
</feature>
<evidence type="ECO:0000256" key="6">
    <source>
        <dbReference type="PIRSR" id="PIRSR038994-1"/>
    </source>
</evidence>
<evidence type="ECO:0000256" key="5">
    <source>
        <dbReference type="PIRNR" id="PIRNR038994"/>
    </source>
</evidence>
<feature type="binding site" evidence="8">
    <location>
        <position position="202"/>
    </location>
    <ligand>
        <name>Zn(2+)</name>
        <dbReference type="ChEBI" id="CHEBI:29105"/>
    </ligand>
</feature>
<dbReference type="EC" id="3.5.1.25" evidence="10"/>
<feature type="binding site" evidence="7">
    <location>
        <begin position="226"/>
        <end position="227"/>
    </location>
    <ligand>
        <name>substrate</name>
    </ligand>
</feature>
<dbReference type="PANTHER" id="PTHR11113">
    <property type="entry name" value="N-ACETYLGLUCOSAMINE-6-PHOSPHATE DEACETYLASE"/>
    <property type="match status" value="1"/>
</dbReference>
<dbReference type="CDD" id="cd00854">
    <property type="entry name" value="NagA"/>
    <property type="match status" value="1"/>
</dbReference>
<feature type="active site" description="Proton donor/acceptor" evidence="6">
    <location>
        <position position="281"/>
    </location>
</feature>
<organism evidence="10 11">
    <name type="scientific">Treponema denticola</name>
    <dbReference type="NCBI Taxonomy" id="158"/>
    <lineage>
        <taxon>Bacteria</taxon>
        <taxon>Pseudomonadati</taxon>
        <taxon>Spirochaetota</taxon>
        <taxon>Spirochaetia</taxon>
        <taxon>Spirochaetales</taxon>
        <taxon>Treponemataceae</taxon>
        <taxon>Treponema</taxon>
    </lineage>
</organism>
<dbReference type="GO" id="GO:0008448">
    <property type="term" value="F:N-acetylglucosamine-6-phosphate deacetylase activity"/>
    <property type="evidence" value="ECO:0007669"/>
    <property type="project" value="UniProtKB-EC"/>
</dbReference>
<feature type="binding site" evidence="7">
    <location>
        <position position="147"/>
    </location>
    <ligand>
        <name>substrate</name>
    </ligand>
</feature>
<dbReference type="PANTHER" id="PTHR11113:SF14">
    <property type="entry name" value="N-ACETYLGLUCOSAMINE-6-PHOSPHATE DEACETYLASE"/>
    <property type="match status" value="1"/>
</dbReference>
<dbReference type="NCBIfam" id="TIGR00221">
    <property type="entry name" value="nagA"/>
    <property type="match status" value="1"/>
</dbReference>
<dbReference type="GO" id="GO:0046872">
    <property type="term" value="F:metal ion binding"/>
    <property type="evidence" value="ECO:0007669"/>
    <property type="project" value="UniProtKB-KW"/>
</dbReference>
<keyword evidence="3 5" id="KW-0378">Hydrolase</keyword>
<feature type="domain" description="Amidohydrolase-related" evidence="9">
    <location>
        <begin position="58"/>
        <end position="387"/>
    </location>
</feature>
<dbReference type="InterPro" id="IPR011059">
    <property type="entry name" value="Metal-dep_hydrolase_composite"/>
</dbReference>
<sequence>MAVSICLHNGTLLTGFSKMENCAVLIEDGKIADVFSERRFLQKKFDTSVRIFDVEEAYIAPGFIDTHIHGFKGHGTDNCSTEAMIEMSKDLAEYGVTAFNPTLYPAPEEDMTHSIKEIVKAMGKENGAHIMGIHMEGPFISPDKLGVQRPETVCAVDMDLMERLWQASEGHIVNMTVAPELKGMRYLALYGLKRGIIMQAGHTNAEYQNMVEGMQAGILHSTHLFNAMSQLHHRNPGAVGAVLIHPEMSCEIIADEVHVHPDLFKLLARDKPLEKILLVTDSLTPTEQEKGPLIANGEEVVYEGGCFHRAIDGVIAGSSLTMIKGVKNLVKFGFSVSDAVRAASSTPASVMRYTKKGMLIPGYDADIVVFDKQFNILASIIGGTFKKNLL</sequence>
<protein>
    <submittedName>
        <fullName evidence="10">N-acetylglucosamine-6-phosphate deacetylase</fullName>
        <ecNumber evidence="10">3.5.1.25</ecNumber>
    </submittedName>
</protein>
<evidence type="ECO:0000256" key="1">
    <source>
        <dbReference type="ARBA" id="ARBA00010716"/>
    </source>
</evidence>
<evidence type="ECO:0000313" key="10">
    <source>
        <dbReference type="EMBL" id="UTD00124.1"/>
    </source>
</evidence>
<dbReference type="RefSeq" id="WP_253716208.1">
    <property type="nucleotide sequence ID" value="NZ_CP051522.1"/>
</dbReference>
<evidence type="ECO:0000256" key="4">
    <source>
        <dbReference type="ARBA" id="ARBA00023277"/>
    </source>
</evidence>
<evidence type="ECO:0000256" key="3">
    <source>
        <dbReference type="ARBA" id="ARBA00022801"/>
    </source>
</evidence>
<dbReference type="SUPFAM" id="SSF51338">
    <property type="entry name" value="Composite domain of metallo-dependent hydrolases"/>
    <property type="match status" value="1"/>
</dbReference>
<keyword evidence="4 5" id="KW-0119">Carbohydrate metabolism</keyword>
<evidence type="ECO:0000259" key="9">
    <source>
        <dbReference type="Pfam" id="PF01979"/>
    </source>
</evidence>
<comment type="similarity">
    <text evidence="1 5">Belongs to the metallo-dependent hydrolases superfamily. NagA family.</text>
</comment>
<evidence type="ECO:0000313" key="11">
    <source>
        <dbReference type="Proteomes" id="UP001056981"/>
    </source>
</evidence>
<evidence type="ECO:0000256" key="2">
    <source>
        <dbReference type="ARBA" id="ARBA00022723"/>
    </source>
</evidence>
<feature type="binding site" evidence="8">
    <location>
        <position position="136"/>
    </location>
    <ligand>
        <name>Zn(2+)</name>
        <dbReference type="ChEBI" id="CHEBI:29105"/>
    </ligand>
</feature>
<evidence type="ECO:0000256" key="8">
    <source>
        <dbReference type="PIRSR" id="PIRSR038994-3"/>
    </source>
</evidence>
<dbReference type="EMBL" id="CP051635">
    <property type="protein sequence ID" value="UTD00124.1"/>
    <property type="molecule type" value="Genomic_DNA"/>
</dbReference>
<dbReference type="Gene3D" id="3.20.20.140">
    <property type="entry name" value="Metal-dependent hydrolases"/>
    <property type="match status" value="1"/>
</dbReference>
<comment type="cofactor">
    <cofactor evidence="8">
        <name>a divalent metal cation</name>
        <dbReference type="ChEBI" id="CHEBI:60240"/>
    </cofactor>
    <text evidence="8">Binds 1 divalent metal cation per subunit.</text>
</comment>
<dbReference type="SUPFAM" id="SSF51556">
    <property type="entry name" value="Metallo-dependent hydrolases"/>
    <property type="match status" value="1"/>
</dbReference>
<feature type="binding site" evidence="7">
    <location>
        <begin position="315"/>
        <end position="317"/>
    </location>
    <ligand>
        <name>substrate</name>
    </ligand>
</feature>
<dbReference type="InterPro" id="IPR006680">
    <property type="entry name" value="Amidohydro-rel"/>
</dbReference>
<keyword evidence="2 8" id="KW-0479">Metal-binding</keyword>
<dbReference type="InterPro" id="IPR003764">
    <property type="entry name" value="GlcNAc_6-P_deAcase"/>
</dbReference>
<name>A0A9Q9EWX6_TREDN</name>
<accession>A0A9Q9EWX6</accession>
<reference evidence="10" key="1">
    <citation type="submission" date="2020-04" db="EMBL/GenBank/DDBJ databases">
        <title>Comparative genomics of oral phylogroup-2 Treponema strains.</title>
        <authorList>
            <person name="Zeng H."/>
            <person name="Chan Y.K."/>
            <person name="Watt R.M."/>
        </authorList>
    </citation>
    <scope>NUCLEOTIDE SEQUENCE</scope>
    <source>
        <strain evidence="10">OMZ 905</strain>
    </source>
</reference>
<feature type="binding site" evidence="7">
    <location>
        <position position="258"/>
    </location>
    <ligand>
        <name>substrate</name>
    </ligand>
</feature>
<dbReference type="GO" id="GO:0006046">
    <property type="term" value="P:N-acetylglucosamine catabolic process"/>
    <property type="evidence" value="ECO:0007669"/>
    <property type="project" value="TreeGrafter"/>
</dbReference>
<gene>
    <name evidence="10" type="primary">nagA</name>
    <name evidence="10" type="ORF">E4N86_05155</name>
</gene>
<dbReference type="AlphaFoldDB" id="A0A9Q9EWX6"/>